<gene>
    <name evidence="2" type="ORF">SAMN05444273_1113</name>
</gene>
<dbReference type="Proteomes" id="UP000184144">
    <property type="component" value="Unassembled WGS sequence"/>
</dbReference>
<dbReference type="OrthoDB" id="7471151at2"/>
<proteinExistence type="predicted"/>
<dbReference type="InterPro" id="IPR056101">
    <property type="entry name" value="DUF7684"/>
</dbReference>
<dbReference type="AlphaFoldDB" id="A0A1M5E2U1"/>
<keyword evidence="3" id="KW-1185">Reference proteome</keyword>
<dbReference type="RefSeq" id="WP_073146072.1">
    <property type="nucleotide sequence ID" value="NZ_FQUV01000011.1"/>
</dbReference>
<reference evidence="3" key="1">
    <citation type="submission" date="2016-11" db="EMBL/GenBank/DDBJ databases">
        <authorList>
            <person name="Varghese N."/>
            <person name="Submissions S."/>
        </authorList>
    </citation>
    <scope>NUCLEOTIDE SEQUENCE [LARGE SCALE GENOMIC DNA]</scope>
    <source>
        <strain evidence="3">DSM 100566</strain>
    </source>
</reference>
<dbReference type="STRING" id="1486859.SAMN05444273_1113"/>
<feature type="domain" description="DUF7684" evidence="1">
    <location>
        <begin position="17"/>
        <end position="132"/>
    </location>
</feature>
<protein>
    <recommendedName>
        <fullName evidence="1">DUF7684 domain-containing protein</fullName>
    </recommendedName>
</protein>
<dbReference type="EMBL" id="FQUV01000011">
    <property type="protein sequence ID" value="SHF73588.1"/>
    <property type="molecule type" value="Genomic_DNA"/>
</dbReference>
<evidence type="ECO:0000259" key="1">
    <source>
        <dbReference type="Pfam" id="PF24733"/>
    </source>
</evidence>
<evidence type="ECO:0000313" key="2">
    <source>
        <dbReference type="EMBL" id="SHF73588.1"/>
    </source>
</evidence>
<name>A0A1M5E2U1_9RHOB</name>
<evidence type="ECO:0000313" key="3">
    <source>
        <dbReference type="Proteomes" id="UP000184144"/>
    </source>
</evidence>
<sequence length="140" mass="15959">MFLYQLVSSDKSTLLPSQLGKYKCLLLIERVVEDGFRHQLSRSLVDSGCLYTMAWGLDCSLWDDSVDYASIEKFGDGGIPDDQFVMTTWHTDDTLEEVVRFAKIDAMFSYTDEPLTNLLVLDLRDESRAEAIEELFNKVG</sequence>
<dbReference type="Pfam" id="PF24733">
    <property type="entry name" value="DUF7684"/>
    <property type="match status" value="1"/>
</dbReference>
<organism evidence="2 3">
    <name type="scientific">Litoreibacter ascidiaceicola</name>
    <dbReference type="NCBI Taxonomy" id="1486859"/>
    <lineage>
        <taxon>Bacteria</taxon>
        <taxon>Pseudomonadati</taxon>
        <taxon>Pseudomonadota</taxon>
        <taxon>Alphaproteobacteria</taxon>
        <taxon>Rhodobacterales</taxon>
        <taxon>Roseobacteraceae</taxon>
        <taxon>Litoreibacter</taxon>
    </lineage>
</organism>
<accession>A0A1M5E2U1</accession>